<accession>A0A6G1LLZ3</accession>
<feature type="chain" id="PRO_5026002252" evidence="1">
    <location>
        <begin position="21"/>
        <end position="166"/>
    </location>
</feature>
<protein>
    <submittedName>
        <fullName evidence="2">Uncharacterized protein</fullName>
    </submittedName>
</protein>
<dbReference type="OrthoDB" id="10296100at2759"/>
<evidence type="ECO:0000313" key="2">
    <source>
        <dbReference type="EMBL" id="KAF2773640.1"/>
    </source>
</evidence>
<dbReference type="EMBL" id="ML995810">
    <property type="protein sequence ID" value="KAF2773640.1"/>
    <property type="molecule type" value="Genomic_DNA"/>
</dbReference>
<keyword evidence="1" id="KW-0732">Signal</keyword>
<evidence type="ECO:0000256" key="1">
    <source>
        <dbReference type="SAM" id="SignalP"/>
    </source>
</evidence>
<feature type="signal peptide" evidence="1">
    <location>
        <begin position="1"/>
        <end position="20"/>
    </location>
</feature>
<organism evidence="2 3">
    <name type="scientific">Teratosphaeria nubilosa</name>
    <dbReference type="NCBI Taxonomy" id="161662"/>
    <lineage>
        <taxon>Eukaryota</taxon>
        <taxon>Fungi</taxon>
        <taxon>Dikarya</taxon>
        <taxon>Ascomycota</taxon>
        <taxon>Pezizomycotina</taxon>
        <taxon>Dothideomycetes</taxon>
        <taxon>Dothideomycetidae</taxon>
        <taxon>Mycosphaerellales</taxon>
        <taxon>Teratosphaeriaceae</taxon>
        <taxon>Teratosphaeria</taxon>
    </lineage>
</organism>
<sequence>MVNARSVVLLVAASAFGVQAGEILFDRWPNSASCQGNSYAEPHEGPSVQENVCTTFPHDQVFHSYMASATSNHSGVLDNHDCRALVYPQPGCQGNPSSAGPIWSSQLYCIAYTGASVNFTCVPSNVSNITDVTKLQVIDNAAPSVQVSAASFSIAAVLSLAFAFAL</sequence>
<dbReference type="Proteomes" id="UP000799436">
    <property type="component" value="Unassembled WGS sequence"/>
</dbReference>
<dbReference type="AlphaFoldDB" id="A0A6G1LLZ3"/>
<gene>
    <name evidence="2" type="ORF">EJ03DRAFT_347610</name>
</gene>
<keyword evidence="3" id="KW-1185">Reference proteome</keyword>
<reference evidence="2" key="1">
    <citation type="journal article" date="2020" name="Stud. Mycol.">
        <title>101 Dothideomycetes genomes: a test case for predicting lifestyles and emergence of pathogens.</title>
        <authorList>
            <person name="Haridas S."/>
            <person name="Albert R."/>
            <person name="Binder M."/>
            <person name="Bloem J."/>
            <person name="Labutti K."/>
            <person name="Salamov A."/>
            <person name="Andreopoulos B."/>
            <person name="Baker S."/>
            <person name="Barry K."/>
            <person name="Bills G."/>
            <person name="Bluhm B."/>
            <person name="Cannon C."/>
            <person name="Castanera R."/>
            <person name="Culley D."/>
            <person name="Daum C."/>
            <person name="Ezra D."/>
            <person name="Gonzalez J."/>
            <person name="Henrissat B."/>
            <person name="Kuo A."/>
            <person name="Liang C."/>
            <person name="Lipzen A."/>
            <person name="Lutzoni F."/>
            <person name="Magnuson J."/>
            <person name="Mondo S."/>
            <person name="Nolan M."/>
            <person name="Ohm R."/>
            <person name="Pangilinan J."/>
            <person name="Park H.-J."/>
            <person name="Ramirez L."/>
            <person name="Alfaro M."/>
            <person name="Sun H."/>
            <person name="Tritt A."/>
            <person name="Yoshinaga Y."/>
            <person name="Zwiers L.-H."/>
            <person name="Turgeon B."/>
            <person name="Goodwin S."/>
            <person name="Spatafora J."/>
            <person name="Crous P."/>
            <person name="Grigoriev I."/>
        </authorList>
    </citation>
    <scope>NUCLEOTIDE SEQUENCE</scope>
    <source>
        <strain evidence="2">CBS 116005</strain>
    </source>
</reference>
<evidence type="ECO:0000313" key="3">
    <source>
        <dbReference type="Proteomes" id="UP000799436"/>
    </source>
</evidence>
<name>A0A6G1LLZ3_9PEZI</name>
<proteinExistence type="predicted"/>